<keyword evidence="2 4" id="KW-0472">Membrane</keyword>
<organism evidence="6 7">
    <name type="scientific">Algoriphagus aestuariicola</name>
    <dbReference type="NCBI Taxonomy" id="1852016"/>
    <lineage>
        <taxon>Bacteria</taxon>
        <taxon>Pseudomonadati</taxon>
        <taxon>Bacteroidota</taxon>
        <taxon>Cytophagia</taxon>
        <taxon>Cytophagales</taxon>
        <taxon>Cyclobacteriaceae</taxon>
        <taxon>Algoriphagus</taxon>
    </lineage>
</organism>
<dbReference type="InterPro" id="IPR011659">
    <property type="entry name" value="WD40"/>
</dbReference>
<evidence type="ECO:0000256" key="2">
    <source>
        <dbReference type="ARBA" id="ARBA00023136"/>
    </source>
</evidence>
<dbReference type="SUPFAM" id="SSF103088">
    <property type="entry name" value="OmpA-like"/>
    <property type="match status" value="1"/>
</dbReference>
<reference evidence="6 7" key="1">
    <citation type="submission" date="2021-03" db="EMBL/GenBank/DDBJ databases">
        <title>novel species isolated from a fishpond in China.</title>
        <authorList>
            <person name="Lu H."/>
            <person name="Cai Z."/>
        </authorList>
    </citation>
    <scope>NUCLEOTIDE SEQUENCE [LARGE SCALE GENOMIC DNA]</scope>
    <source>
        <strain evidence="6 7">JCM 31546</strain>
    </source>
</reference>
<dbReference type="EMBL" id="JAFKCW010000001">
    <property type="protein sequence ID" value="MBN7799986.1"/>
    <property type="molecule type" value="Genomic_DNA"/>
</dbReference>
<protein>
    <submittedName>
        <fullName evidence="6">OmpA family protein</fullName>
    </submittedName>
</protein>
<evidence type="ECO:0000256" key="3">
    <source>
        <dbReference type="ARBA" id="ARBA00023237"/>
    </source>
</evidence>
<keyword evidence="7" id="KW-1185">Reference proteome</keyword>
<evidence type="ECO:0000313" key="6">
    <source>
        <dbReference type="EMBL" id="MBN7799986.1"/>
    </source>
</evidence>
<dbReference type="Proteomes" id="UP000664698">
    <property type="component" value="Unassembled WGS sequence"/>
</dbReference>
<gene>
    <name evidence="6" type="ORF">J0A67_03890</name>
</gene>
<evidence type="ECO:0000313" key="7">
    <source>
        <dbReference type="Proteomes" id="UP000664698"/>
    </source>
</evidence>
<proteinExistence type="predicted"/>
<dbReference type="CDD" id="cd07185">
    <property type="entry name" value="OmpA_C-like"/>
    <property type="match status" value="1"/>
</dbReference>
<dbReference type="Pfam" id="PF07676">
    <property type="entry name" value="PD40"/>
    <property type="match status" value="1"/>
</dbReference>
<keyword evidence="3" id="KW-0998">Cell outer membrane</keyword>
<dbReference type="PANTHER" id="PTHR30329:SF21">
    <property type="entry name" value="LIPOPROTEIN YIAD-RELATED"/>
    <property type="match status" value="1"/>
</dbReference>
<dbReference type="Pfam" id="PF00691">
    <property type="entry name" value="OmpA"/>
    <property type="match status" value="1"/>
</dbReference>
<sequence length="551" mass="60490">MKNSNPHILKASGLVLLAFCFFLTSKAQELRSLSGANSPNDDTNPVWIGNNTLLFTRAFHPLNLGGATDPGDIWETRKSESGEWGQATHRADLSSVGYDLALGLEDVLTLLVLRKEGSEFSIHQFSKFGQEWNYLRKVNFPDLNLFEGLVTGRVAEGGKQIFLAGKRKGGLGNEDIYVSEKKAPADWTELKNLGPAINGFGQETGPYFDPKTNQLYFSSNSYPGANGKDVLIAKKLGESWGSWSKPEKWEQISSNGSEASITFLSADEIVWTSTQNSDGFADLMTFATPVPLVVPTEFVAPVISDTKPERVSTLSRQISQAKETNKPETRAIPLSDTTEVYLPVSPITPVEKAAEIVEQPISWLVIDGKNKLELPYVLSFIRGSEIVDYRGDQMVSDLRKQGITVVKVSSQGYFPKQILVENLGYRDKTVVLMTKAEPGSSVLLENVNFKRGTAELEGEDTEASLDDLADFLRENPRIVIRINGHTDNAGDPGLNKQLSLERAGSVRDFLVSKGVSFENLRISGWGGTRPIASNATEAGRAKNRRVELAVE</sequence>
<dbReference type="Gene3D" id="3.30.1330.60">
    <property type="entry name" value="OmpA-like domain"/>
    <property type="match status" value="1"/>
</dbReference>
<dbReference type="RefSeq" id="WP_206567954.1">
    <property type="nucleotide sequence ID" value="NZ_JAFKCW010000001.1"/>
</dbReference>
<accession>A0ABS3BP10</accession>
<dbReference type="PROSITE" id="PS51123">
    <property type="entry name" value="OMPA_2"/>
    <property type="match status" value="1"/>
</dbReference>
<dbReference type="InterPro" id="IPR006664">
    <property type="entry name" value="OMP_bac"/>
</dbReference>
<comment type="caution">
    <text evidence="6">The sequence shown here is derived from an EMBL/GenBank/DDBJ whole genome shotgun (WGS) entry which is preliminary data.</text>
</comment>
<dbReference type="PANTHER" id="PTHR30329">
    <property type="entry name" value="STATOR ELEMENT OF FLAGELLAR MOTOR COMPLEX"/>
    <property type="match status" value="1"/>
</dbReference>
<comment type="subcellular location">
    <subcellularLocation>
        <location evidence="1">Cell outer membrane</location>
    </subcellularLocation>
</comment>
<dbReference type="InterPro" id="IPR006665">
    <property type="entry name" value="OmpA-like"/>
</dbReference>
<evidence type="ECO:0000259" key="5">
    <source>
        <dbReference type="PROSITE" id="PS51123"/>
    </source>
</evidence>
<dbReference type="PRINTS" id="PR01021">
    <property type="entry name" value="OMPADOMAIN"/>
</dbReference>
<dbReference type="InterPro" id="IPR036737">
    <property type="entry name" value="OmpA-like_sf"/>
</dbReference>
<dbReference type="InterPro" id="IPR050330">
    <property type="entry name" value="Bact_OuterMem_StrucFunc"/>
</dbReference>
<name>A0ABS3BP10_9BACT</name>
<evidence type="ECO:0000256" key="4">
    <source>
        <dbReference type="PROSITE-ProRule" id="PRU00473"/>
    </source>
</evidence>
<evidence type="ECO:0000256" key="1">
    <source>
        <dbReference type="ARBA" id="ARBA00004442"/>
    </source>
</evidence>
<feature type="domain" description="OmpA-like" evidence="5">
    <location>
        <begin position="436"/>
        <end position="551"/>
    </location>
</feature>